<evidence type="ECO:0000313" key="1">
    <source>
        <dbReference type="Proteomes" id="UP000050792"/>
    </source>
</evidence>
<evidence type="ECO:0000313" key="2">
    <source>
        <dbReference type="WBParaSite" id="SRDH1_56110.1"/>
    </source>
</evidence>
<reference evidence="1" key="1">
    <citation type="submission" date="2022-06" db="EMBL/GenBank/DDBJ databases">
        <authorList>
            <person name="Berger JAMES D."/>
            <person name="Berger JAMES D."/>
        </authorList>
    </citation>
    <scope>NUCLEOTIDE SEQUENCE [LARGE SCALE GENOMIC DNA]</scope>
</reference>
<dbReference type="AlphaFoldDB" id="A0AA85FNX5"/>
<proteinExistence type="predicted"/>
<name>A0AA85FNX5_9TREM</name>
<protein>
    <submittedName>
        <fullName evidence="2">Uncharacterized protein</fullName>
    </submittedName>
</protein>
<reference evidence="2" key="2">
    <citation type="submission" date="2023-11" db="UniProtKB">
        <authorList>
            <consortium name="WormBaseParasite"/>
        </authorList>
    </citation>
    <scope>IDENTIFICATION</scope>
</reference>
<accession>A0AA85FNX5</accession>
<keyword evidence="1" id="KW-1185">Reference proteome</keyword>
<dbReference type="WBParaSite" id="SRDH1_56110.1">
    <property type="protein sequence ID" value="SRDH1_56110.1"/>
    <property type="gene ID" value="SRDH1_56110"/>
</dbReference>
<organism evidence="1 2">
    <name type="scientific">Schistosoma rodhaini</name>
    <dbReference type="NCBI Taxonomy" id="6188"/>
    <lineage>
        <taxon>Eukaryota</taxon>
        <taxon>Metazoa</taxon>
        <taxon>Spiralia</taxon>
        <taxon>Lophotrochozoa</taxon>
        <taxon>Platyhelminthes</taxon>
        <taxon>Trematoda</taxon>
        <taxon>Digenea</taxon>
        <taxon>Strigeidida</taxon>
        <taxon>Schistosomatoidea</taxon>
        <taxon>Schistosomatidae</taxon>
        <taxon>Schistosoma</taxon>
    </lineage>
</organism>
<sequence>MKYWAPVKGFGAFCRLRRALTKSESLPPILHTTRSGAHSYWLNIISKRLGQRLAVGRPEDELRQIFPGKYVVLRYEGVQID</sequence>
<dbReference type="Proteomes" id="UP000050792">
    <property type="component" value="Unassembled WGS sequence"/>
</dbReference>